<dbReference type="Proteomes" id="UP000581206">
    <property type="component" value="Unassembled WGS sequence"/>
</dbReference>
<dbReference type="EMBL" id="JAAXOX010000004">
    <property type="protein sequence ID" value="NKY22853.1"/>
    <property type="molecule type" value="Genomic_DNA"/>
</dbReference>
<proteinExistence type="predicted"/>
<evidence type="ECO:0000313" key="3">
    <source>
        <dbReference type="Proteomes" id="UP000581206"/>
    </source>
</evidence>
<feature type="region of interest" description="Disordered" evidence="1">
    <location>
        <begin position="40"/>
        <end position="64"/>
    </location>
</feature>
<reference evidence="2 3" key="1">
    <citation type="submission" date="2020-04" db="EMBL/GenBank/DDBJ databases">
        <title>MicrobeNet Type strains.</title>
        <authorList>
            <person name="Nicholson A.C."/>
        </authorList>
    </citation>
    <scope>NUCLEOTIDE SEQUENCE [LARGE SCALE GENOMIC DNA]</scope>
    <source>
        <strain evidence="2 3">ATCC BAA-788</strain>
    </source>
</reference>
<organism evidence="2 3">
    <name type="scientific">Cellulomonas denverensis</name>
    <dbReference type="NCBI Taxonomy" id="264297"/>
    <lineage>
        <taxon>Bacteria</taxon>
        <taxon>Bacillati</taxon>
        <taxon>Actinomycetota</taxon>
        <taxon>Actinomycetes</taxon>
        <taxon>Micrococcales</taxon>
        <taxon>Cellulomonadaceae</taxon>
        <taxon>Cellulomonas</taxon>
    </lineage>
</organism>
<accession>A0A7X6QZ58</accession>
<keyword evidence="3" id="KW-1185">Reference proteome</keyword>
<name>A0A7X6QZ58_9CELL</name>
<gene>
    <name evidence="2" type="ORF">HGA03_09275</name>
</gene>
<dbReference type="RefSeq" id="WP_168629994.1">
    <property type="nucleotide sequence ID" value="NZ_JAAXOX010000004.1"/>
</dbReference>
<comment type="caution">
    <text evidence="2">The sequence shown here is derived from an EMBL/GenBank/DDBJ whole genome shotgun (WGS) entry which is preliminary data.</text>
</comment>
<feature type="non-terminal residue" evidence="2">
    <location>
        <position position="80"/>
    </location>
</feature>
<evidence type="ECO:0000256" key="1">
    <source>
        <dbReference type="SAM" id="MobiDB-lite"/>
    </source>
</evidence>
<evidence type="ECO:0000313" key="2">
    <source>
        <dbReference type="EMBL" id="NKY22853.1"/>
    </source>
</evidence>
<dbReference type="AlphaFoldDB" id="A0A7X6QZ58"/>
<protein>
    <submittedName>
        <fullName evidence="2">Uncharacterized protein</fullName>
    </submittedName>
</protein>
<sequence>MTTVQTTAATRTGIVAEARTATRGTGSGFDAVLAGALRDDRGADPLAARRSADRGSGVAERSAASPVPSWVRFHPLSVWS</sequence>